<evidence type="ECO:0000313" key="3">
    <source>
        <dbReference type="Proteomes" id="UP001374535"/>
    </source>
</evidence>
<feature type="compositionally biased region" description="Basic and acidic residues" evidence="1">
    <location>
        <begin position="40"/>
        <end position="59"/>
    </location>
</feature>
<feature type="compositionally biased region" description="Gly residues" evidence="1">
    <location>
        <begin position="13"/>
        <end position="23"/>
    </location>
</feature>
<gene>
    <name evidence="2" type="ORF">V8G54_024678</name>
</gene>
<name>A0AAQ3RRI9_VIGMU</name>
<dbReference type="AlphaFoldDB" id="A0AAQ3RRI9"/>
<accession>A0AAQ3RRI9</accession>
<evidence type="ECO:0000256" key="1">
    <source>
        <dbReference type="SAM" id="MobiDB-lite"/>
    </source>
</evidence>
<protein>
    <submittedName>
        <fullName evidence="2">Uncharacterized protein</fullName>
    </submittedName>
</protein>
<dbReference type="EMBL" id="CP144694">
    <property type="protein sequence ID" value="WVZ03872.1"/>
    <property type="molecule type" value="Genomic_DNA"/>
</dbReference>
<proteinExistence type="predicted"/>
<dbReference type="Proteomes" id="UP001374535">
    <property type="component" value="Chromosome 7"/>
</dbReference>
<feature type="non-terminal residue" evidence="2">
    <location>
        <position position="164"/>
    </location>
</feature>
<reference evidence="2 3" key="1">
    <citation type="journal article" date="2023" name="Life. Sci Alliance">
        <title>Evolutionary insights into 3D genome organization and epigenetic landscape of Vigna mungo.</title>
        <authorList>
            <person name="Junaid A."/>
            <person name="Singh B."/>
            <person name="Bhatia S."/>
        </authorList>
    </citation>
    <scope>NUCLEOTIDE SEQUENCE [LARGE SCALE GENOMIC DNA]</scope>
    <source>
        <strain evidence="2">Urdbean</strain>
    </source>
</reference>
<evidence type="ECO:0000313" key="2">
    <source>
        <dbReference type="EMBL" id="WVZ03872.1"/>
    </source>
</evidence>
<keyword evidence="3" id="KW-1185">Reference proteome</keyword>
<organism evidence="2 3">
    <name type="scientific">Vigna mungo</name>
    <name type="common">Black gram</name>
    <name type="synonym">Phaseolus mungo</name>
    <dbReference type="NCBI Taxonomy" id="3915"/>
    <lineage>
        <taxon>Eukaryota</taxon>
        <taxon>Viridiplantae</taxon>
        <taxon>Streptophyta</taxon>
        <taxon>Embryophyta</taxon>
        <taxon>Tracheophyta</taxon>
        <taxon>Spermatophyta</taxon>
        <taxon>Magnoliopsida</taxon>
        <taxon>eudicotyledons</taxon>
        <taxon>Gunneridae</taxon>
        <taxon>Pentapetalae</taxon>
        <taxon>rosids</taxon>
        <taxon>fabids</taxon>
        <taxon>Fabales</taxon>
        <taxon>Fabaceae</taxon>
        <taxon>Papilionoideae</taxon>
        <taxon>50 kb inversion clade</taxon>
        <taxon>NPAAA clade</taxon>
        <taxon>indigoferoid/millettioid clade</taxon>
        <taxon>Phaseoleae</taxon>
        <taxon>Vigna</taxon>
    </lineage>
</organism>
<sequence>MWDPLVVHDGGRVGITLGGGDDGGAAESGNGKIESPDLCTGERVKENHGAGNREDKRPGGGEWGESEVKRRRRRGRLEGAALAWATRHVGKFRVCGKICLRLRAAEITRRRIIRSRGLLGGVEGSEPDACFLPGVSDLGGVAAPWSLPDPAVSDLFVQTGRIGP</sequence>
<feature type="region of interest" description="Disordered" evidence="1">
    <location>
        <begin position="13"/>
        <end position="71"/>
    </location>
</feature>